<evidence type="ECO:0000313" key="4">
    <source>
        <dbReference type="Proteomes" id="UP001163156"/>
    </source>
</evidence>
<keyword evidence="1" id="KW-0732">Signal</keyword>
<feature type="domain" description="Secretion system C-terminal sorting" evidence="2">
    <location>
        <begin position="160"/>
        <end position="236"/>
    </location>
</feature>
<gene>
    <name evidence="3" type="ORF">OM944_16025</name>
</gene>
<feature type="chain" id="PRO_5045897379" evidence="1">
    <location>
        <begin position="22"/>
        <end position="238"/>
    </location>
</feature>
<dbReference type="NCBIfam" id="TIGR04183">
    <property type="entry name" value="Por_Secre_tail"/>
    <property type="match status" value="1"/>
</dbReference>
<keyword evidence="4" id="KW-1185">Reference proteome</keyword>
<reference evidence="3" key="1">
    <citation type="submission" date="2022-10" db="EMBL/GenBank/DDBJ databases">
        <title>Algoriphagus sp. a novel bacteria isolate from halophytes salicornia europaea.</title>
        <authorList>
            <person name="Peng Y."/>
            <person name="Jiang L."/>
            <person name="Lee J."/>
        </authorList>
    </citation>
    <scope>NUCLEOTIDE SEQUENCE</scope>
    <source>
        <strain evidence="3">TR-M5</strain>
    </source>
</reference>
<feature type="signal peptide" evidence="1">
    <location>
        <begin position="1"/>
        <end position="21"/>
    </location>
</feature>
<evidence type="ECO:0000259" key="2">
    <source>
        <dbReference type="Pfam" id="PF18962"/>
    </source>
</evidence>
<protein>
    <submittedName>
        <fullName evidence="3">T9SS type A sorting domain-containing protein</fullName>
    </submittedName>
</protein>
<name>A0ABY6MG53_9BACT</name>
<accession>A0ABY6MG53</accession>
<proteinExistence type="predicted"/>
<evidence type="ECO:0000313" key="3">
    <source>
        <dbReference type="EMBL" id="UZD22168.1"/>
    </source>
</evidence>
<organism evidence="3 4">
    <name type="scientific">Algoriphagus halophytocola</name>
    <dbReference type="NCBI Taxonomy" id="2991499"/>
    <lineage>
        <taxon>Bacteria</taxon>
        <taxon>Pseudomonadati</taxon>
        <taxon>Bacteroidota</taxon>
        <taxon>Cytophagia</taxon>
        <taxon>Cytophagales</taxon>
        <taxon>Cyclobacteriaceae</taxon>
        <taxon>Algoriphagus</taxon>
    </lineage>
</organism>
<dbReference type="InterPro" id="IPR026444">
    <property type="entry name" value="Secre_tail"/>
</dbReference>
<evidence type="ECO:0000256" key="1">
    <source>
        <dbReference type="SAM" id="SignalP"/>
    </source>
</evidence>
<dbReference type="EMBL" id="CP110226">
    <property type="protein sequence ID" value="UZD22168.1"/>
    <property type="molecule type" value="Genomic_DNA"/>
</dbReference>
<sequence>MKRFLLFFAWLWLMAPIFAEAQQVRVLSEDVEFKGDLGATQRKTIILQNEADQSKTYILKNINGNVGSSQKVKICIGEQCFDPKKDLAKIKLQLGASEILTDMYLDFELGIAEARGSFDLTFVNENNLRDVFVVEARYEVDDPSLKVDEFDYKDIVLSDVYPNPSVRIAQFDYEFKNKSAKARIAINSFIGNPVAEYELDPERSTLAIPVADYNPGIYFYTLFLDNQNIVTKKLVVKK</sequence>
<dbReference type="Proteomes" id="UP001163156">
    <property type="component" value="Chromosome"/>
</dbReference>
<dbReference type="RefSeq" id="WP_264808623.1">
    <property type="nucleotide sequence ID" value="NZ_CP110226.1"/>
</dbReference>
<dbReference type="Pfam" id="PF18962">
    <property type="entry name" value="Por_Secre_tail"/>
    <property type="match status" value="1"/>
</dbReference>